<keyword evidence="2" id="KW-1185">Reference proteome</keyword>
<comment type="caution">
    <text evidence="1">The sequence shown here is derived from an EMBL/GenBank/DDBJ whole genome shotgun (WGS) entry which is preliminary data.</text>
</comment>
<organism evidence="1 2">
    <name type="scientific">Hymenobacter glaciei</name>
    <dbReference type="NCBI Taxonomy" id="877209"/>
    <lineage>
        <taxon>Bacteria</taxon>
        <taxon>Pseudomonadati</taxon>
        <taxon>Bacteroidota</taxon>
        <taxon>Cytophagia</taxon>
        <taxon>Cytophagales</taxon>
        <taxon>Hymenobacteraceae</taxon>
        <taxon>Hymenobacter</taxon>
    </lineage>
</organism>
<sequence length="278" mass="30291">MTLVLFGYRTYAGNPLPLTYRLKAYTMLQECDQTGNKLNKPMTTVVGGAKFTLTQPQKNAAGNYILEFWDWNVDPAVKNLRLDAAGNQLSTGTATPLSPDLQAKKAASSNYFEFNYDATTGNSRFFLISDAQLASSAEALVNSFSPNVGAVVMPFKYRPQTGDFTKDITFSGMGGISWNVHQQTHHTVSGLIGVGITSVTLTPKNSTSTENTDRAAVTLSFAALYQWERLQLGILVGADYLGEGSASWVYNKKHWLAAGIGFNIFKPETNDAKDTGKQ</sequence>
<proteinExistence type="predicted"/>
<dbReference type="EMBL" id="BAABDK010000017">
    <property type="protein sequence ID" value="GAA4038692.1"/>
    <property type="molecule type" value="Genomic_DNA"/>
</dbReference>
<gene>
    <name evidence="1" type="ORF">GCM10022409_25380</name>
</gene>
<accession>A0ABP7UA80</accession>
<protein>
    <recommendedName>
        <fullName evidence="3">Outer membrane protein beta-barrel domain-containing protein</fullName>
    </recommendedName>
</protein>
<name>A0ABP7UA80_9BACT</name>
<evidence type="ECO:0000313" key="1">
    <source>
        <dbReference type="EMBL" id="GAA4038692.1"/>
    </source>
</evidence>
<evidence type="ECO:0008006" key="3">
    <source>
        <dbReference type="Google" id="ProtNLM"/>
    </source>
</evidence>
<reference evidence="2" key="1">
    <citation type="journal article" date="2019" name="Int. J. Syst. Evol. Microbiol.">
        <title>The Global Catalogue of Microorganisms (GCM) 10K type strain sequencing project: providing services to taxonomists for standard genome sequencing and annotation.</title>
        <authorList>
            <consortium name="The Broad Institute Genomics Platform"/>
            <consortium name="The Broad Institute Genome Sequencing Center for Infectious Disease"/>
            <person name="Wu L."/>
            <person name="Ma J."/>
        </authorList>
    </citation>
    <scope>NUCLEOTIDE SEQUENCE [LARGE SCALE GENOMIC DNA]</scope>
    <source>
        <strain evidence="2">JCM 17225</strain>
    </source>
</reference>
<dbReference type="Proteomes" id="UP001501469">
    <property type="component" value="Unassembled WGS sequence"/>
</dbReference>
<evidence type="ECO:0000313" key="2">
    <source>
        <dbReference type="Proteomes" id="UP001501469"/>
    </source>
</evidence>